<evidence type="ECO:0000256" key="10">
    <source>
        <dbReference type="ARBA" id="ARBA00022840"/>
    </source>
</evidence>
<dbReference type="InterPro" id="IPR033479">
    <property type="entry name" value="dCache_1"/>
</dbReference>
<reference evidence="20" key="1">
    <citation type="submission" date="2016-10" db="EMBL/GenBank/DDBJ databases">
        <authorList>
            <person name="Varghese N."/>
            <person name="Submissions S."/>
        </authorList>
    </citation>
    <scope>NUCLEOTIDE SEQUENCE [LARGE SCALE GENOMIC DNA]</scope>
    <source>
        <strain evidence="20">DSM 27839</strain>
    </source>
</reference>
<feature type="non-terminal residue" evidence="19">
    <location>
        <position position="1"/>
    </location>
</feature>
<keyword evidence="4" id="KW-1003">Cell membrane</keyword>
<sequence>KHDNQNNKKPFGQNLNKTLKQQNIHQEHSEPARRRRSLRATLALCLGGLQFLAILSVILSTFVSSENALLRQSRNSLTEVSVNVIGQVKSFLNPARQTLDATRRLAENDVLDINNPAALESHFFQQLQVAPQLAGIYLADESGRFVYVMRTEEPGRYRTKVIPPFPIGRTEHHADFQWRNDQFTLLETATTKSDSYEARTRPWFRMVSDTKAPIWTEPYIFYTTRQPGLTYGVPILDKDGNIRAILGVDIQIDALSGFLLDIWSDRHGAALVLNKDGAVLAHPTRVLIQKDADFDNPELPRVDQIDDPLALQAFGTAVQNRMDGVAGPVHTDFELNGQDYVAMLIEVSEPGLRWLIGLYAAEDNFIGEVKKNRVQGIWIALAIAILTGAIGLAMADRIYAPVRTFASQSQRLSSGEITPEEGLHSPYRELEDTGAALTQEVRQRQRFETAYGRTFDLASRGMAQIAPETGQFLRANEQLCDIMGYQPDELETMTLTDILPKDEQKIASMFRQTLLEDSEFIAENQFIRKDGSPIWLRVNAILIRDESGTPDHAVAIIDNVSDRKQAEDEASRLSRDLSHVSRVNLMGEMATGLAHELNQPLSAISYNVDAAKITLDEIGNPDPELTEILSDIDRQSRRAGDIIRALREVVRKDRGRQTPFDLNGLIRQTVSLMESEVKLHEIRLQYDETNLPPVTGNRTQIAQVLVNLLRNAIDALARDPVAKGQISISTRVTDEIVEVRVEDNGPGISNDVTLFNMFDTQKTDGMGLGLSICRTIVKANDGTIWYEPTSEFGARFCFTLRRSDQPGGDRE</sequence>
<dbReference type="InterPro" id="IPR001610">
    <property type="entry name" value="PAC"/>
</dbReference>
<dbReference type="AlphaFoldDB" id="A0A1H3BK01"/>
<keyword evidence="12" id="KW-0902">Two-component regulatory system</keyword>
<keyword evidence="11 15" id="KW-1133">Transmembrane helix</keyword>
<keyword evidence="7 15" id="KW-0812">Transmembrane</keyword>
<dbReference type="Pfam" id="PF00512">
    <property type="entry name" value="HisKA"/>
    <property type="match status" value="1"/>
</dbReference>
<evidence type="ECO:0000313" key="20">
    <source>
        <dbReference type="Proteomes" id="UP000183400"/>
    </source>
</evidence>
<dbReference type="SMART" id="SM00387">
    <property type="entry name" value="HATPase_c"/>
    <property type="match status" value="1"/>
</dbReference>
<dbReference type="PROSITE" id="PS50109">
    <property type="entry name" value="HIS_KIN"/>
    <property type="match status" value="1"/>
</dbReference>
<dbReference type="InterPro" id="IPR036097">
    <property type="entry name" value="HisK_dim/P_sf"/>
</dbReference>
<dbReference type="Pfam" id="PF02518">
    <property type="entry name" value="HATPase_c"/>
    <property type="match status" value="1"/>
</dbReference>
<dbReference type="InterPro" id="IPR004358">
    <property type="entry name" value="Sig_transdc_His_kin-like_C"/>
</dbReference>
<dbReference type="CDD" id="cd00082">
    <property type="entry name" value="HisKA"/>
    <property type="match status" value="1"/>
</dbReference>
<keyword evidence="20" id="KW-1185">Reference proteome</keyword>
<dbReference type="InterPro" id="IPR029151">
    <property type="entry name" value="Sensor-like_sf"/>
</dbReference>
<dbReference type="EC" id="2.7.13.3" evidence="3"/>
<dbReference type="Pfam" id="PF13426">
    <property type="entry name" value="PAS_9"/>
    <property type="match status" value="1"/>
</dbReference>
<dbReference type="SUPFAM" id="SSF47384">
    <property type="entry name" value="Homodimeric domain of signal transducing histidine kinase"/>
    <property type="match status" value="1"/>
</dbReference>
<dbReference type="SMART" id="SM00388">
    <property type="entry name" value="HisKA"/>
    <property type="match status" value="1"/>
</dbReference>
<feature type="domain" description="PAC" evidence="18">
    <location>
        <begin position="520"/>
        <end position="572"/>
    </location>
</feature>
<evidence type="ECO:0000256" key="6">
    <source>
        <dbReference type="ARBA" id="ARBA00022679"/>
    </source>
</evidence>
<keyword evidence="13 15" id="KW-0472">Membrane</keyword>
<dbReference type="STRING" id="985054.SAMN05444358_105215"/>
<evidence type="ECO:0000256" key="2">
    <source>
        <dbReference type="ARBA" id="ARBA00004651"/>
    </source>
</evidence>
<dbReference type="GO" id="GO:0005886">
    <property type="term" value="C:plasma membrane"/>
    <property type="evidence" value="ECO:0007669"/>
    <property type="project" value="UniProtKB-SubCell"/>
</dbReference>
<evidence type="ECO:0000256" key="12">
    <source>
        <dbReference type="ARBA" id="ARBA00023012"/>
    </source>
</evidence>
<dbReference type="SMART" id="SM00086">
    <property type="entry name" value="PAC"/>
    <property type="match status" value="2"/>
</dbReference>
<comment type="subcellular location">
    <subcellularLocation>
        <location evidence="2">Cell membrane</location>
        <topology evidence="2">Multi-pass membrane protein</topology>
    </subcellularLocation>
</comment>
<dbReference type="Proteomes" id="UP000183400">
    <property type="component" value="Unassembled WGS sequence"/>
</dbReference>
<evidence type="ECO:0000259" key="16">
    <source>
        <dbReference type="PROSITE" id="PS50109"/>
    </source>
</evidence>
<evidence type="ECO:0000256" key="8">
    <source>
        <dbReference type="ARBA" id="ARBA00022741"/>
    </source>
</evidence>
<evidence type="ECO:0000256" key="14">
    <source>
        <dbReference type="SAM" id="MobiDB-lite"/>
    </source>
</evidence>
<evidence type="ECO:0000256" key="1">
    <source>
        <dbReference type="ARBA" id="ARBA00000085"/>
    </source>
</evidence>
<dbReference type="NCBIfam" id="TIGR00229">
    <property type="entry name" value="sensory_box"/>
    <property type="match status" value="1"/>
</dbReference>
<feature type="transmembrane region" description="Helical" evidence="15">
    <location>
        <begin position="42"/>
        <end position="63"/>
    </location>
</feature>
<feature type="compositionally biased region" description="Polar residues" evidence="14">
    <location>
        <begin position="13"/>
        <end position="24"/>
    </location>
</feature>
<dbReference type="PANTHER" id="PTHR43065:SF10">
    <property type="entry name" value="PEROXIDE STRESS-ACTIVATED HISTIDINE KINASE MAK3"/>
    <property type="match status" value="1"/>
</dbReference>
<keyword evidence="8" id="KW-0547">Nucleotide-binding</keyword>
<dbReference type="InterPro" id="IPR036890">
    <property type="entry name" value="HATPase_C_sf"/>
</dbReference>
<dbReference type="SUPFAM" id="SSF55785">
    <property type="entry name" value="PYP-like sensor domain (PAS domain)"/>
    <property type="match status" value="1"/>
</dbReference>
<dbReference type="InterPro" id="IPR000014">
    <property type="entry name" value="PAS"/>
</dbReference>
<dbReference type="GO" id="GO:0005524">
    <property type="term" value="F:ATP binding"/>
    <property type="evidence" value="ECO:0007669"/>
    <property type="project" value="UniProtKB-KW"/>
</dbReference>
<dbReference type="EMBL" id="FNNP01000005">
    <property type="protein sequence ID" value="SDX42282.1"/>
    <property type="molecule type" value="Genomic_DNA"/>
</dbReference>
<feature type="domain" description="Histidine kinase" evidence="16">
    <location>
        <begin position="592"/>
        <end position="804"/>
    </location>
</feature>
<organism evidence="19 20">
    <name type="scientific">Ruegeria halocynthiae</name>
    <dbReference type="NCBI Taxonomy" id="985054"/>
    <lineage>
        <taxon>Bacteria</taxon>
        <taxon>Pseudomonadati</taxon>
        <taxon>Pseudomonadota</taxon>
        <taxon>Alphaproteobacteria</taxon>
        <taxon>Rhodobacterales</taxon>
        <taxon>Roseobacteraceae</taxon>
        <taxon>Ruegeria</taxon>
    </lineage>
</organism>
<gene>
    <name evidence="19" type="ORF">SAMN05444358_105215</name>
</gene>
<keyword evidence="5" id="KW-0597">Phosphoprotein</keyword>
<dbReference type="Gene3D" id="3.30.450.20">
    <property type="entry name" value="PAS domain"/>
    <property type="match status" value="2"/>
</dbReference>
<evidence type="ECO:0000256" key="9">
    <source>
        <dbReference type="ARBA" id="ARBA00022777"/>
    </source>
</evidence>
<dbReference type="CDD" id="cd00130">
    <property type="entry name" value="PAS"/>
    <property type="match status" value="1"/>
</dbReference>
<dbReference type="InterPro" id="IPR003594">
    <property type="entry name" value="HATPase_dom"/>
</dbReference>
<dbReference type="Gene3D" id="1.10.287.130">
    <property type="match status" value="1"/>
</dbReference>
<evidence type="ECO:0000313" key="19">
    <source>
        <dbReference type="EMBL" id="SDX42282.1"/>
    </source>
</evidence>
<evidence type="ECO:0000259" key="17">
    <source>
        <dbReference type="PROSITE" id="PS50112"/>
    </source>
</evidence>
<evidence type="ECO:0000256" key="11">
    <source>
        <dbReference type="ARBA" id="ARBA00022989"/>
    </source>
</evidence>
<dbReference type="PRINTS" id="PR00344">
    <property type="entry name" value="BCTRLSENSOR"/>
</dbReference>
<evidence type="ECO:0000256" key="7">
    <source>
        <dbReference type="ARBA" id="ARBA00022692"/>
    </source>
</evidence>
<dbReference type="InterPro" id="IPR000700">
    <property type="entry name" value="PAS-assoc_C"/>
</dbReference>
<name>A0A1H3BK01_9RHOB</name>
<accession>A0A1H3BK01</accession>
<evidence type="ECO:0000256" key="15">
    <source>
        <dbReference type="SAM" id="Phobius"/>
    </source>
</evidence>
<dbReference type="SUPFAM" id="SSF103190">
    <property type="entry name" value="Sensory domain-like"/>
    <property type="match status" value="1"/>
</dbReference>
<proteinExistence type="predicted"/>
<dbReference type="Gene3D" id="3.30.565.10">
    <property type="entry name" value="Histidine kinase-like ATPase, C-terminal domain"/>
    <property type="match status" value="1"/>
</dbReference>
<feature type="domain" description="PAS" evidence="17">
    <location>
        <begin position="470"/>
        <end position="517"/>
    </location>
</feature>
<feature type="region of interest" description="Disordered" evidence="14">
    <location>
        <begin position="1"/>
        <end position="33"/>
    </location>
</feature>
<protein>
    <recommendedName>
        <fullName evidence="3">histidine kinase</fullName>
        <ecNumber evidence="3">2.7.13.3</ecNumber>
    </recommendedName>
</protein>
<keyword evidence="10" id="KW-0067">ATP-binding</keyword>
<evidence type="ECO:0000256" key="3">
    <source>
        <dbReference type="ARBA" id="ARBA00012438"/>
    </source>
</evidence>
<dbReference type="InterPro" id="IPR035965">
    <property type="entry name" value="PAS-like_dom_sf"/>
</dbReference>
<dbReference type="Pfam" id="PF02743">
    <property type="entry name" value="dCache_1"/>
    <property type="match status" value="1"/>
</dbReference>
<dbReference type="CDD" id="cd12913">
    <property type="entry name" value="PDC1_MCP_like"/>
    <property type="match status" value="1"/>
</dbReference>
<keyword evidence="6" id="KW-0808">Transferase</keyword>
<dbReference type="SUPFAM" id="SSF55874">
    <property type="entry name" value="ATPase domain of HSP90 chaperone/DNA topoisomerase II/histidine kinase"/>
    <property type="match status" value="1"/>
</dbReference>
<evidence type="ECO:0000256" key="5">
    <source>
        <dbReference type="ARBA" id="ARBA00022553"/>
    </source>
</evidence>
<comment type="catalytic activity">
    <reaction evidence="1">
        <text>ATP + protein L-histidine = ADP + protein N-phospho-L-histidine.</text>
        <dbReference type="EC" id="2.7.13.3"/>
    </reaction>
</comment>
<dbReference type="SMART" id="SM00091">
    <property type="entry name" value="PAS"/>
    <property type="match status" value="1"/>
</dbReference>
<dbReference type="PROSITE" id="PS50113">
    <property type="entry name" value="PAC"/>
    <property type="match status" value="1"/>
</dbReference>
<dbReference type="PROSITE" id="PS50112">
    <property type="entry name" value="PAS"/>
    <property type="match status" value="1"/>
</dbReference>
<evidence type="ECO:0000256" key="4">
    <source>
        <dbReference type="ARBA" id="ARBA00022475"/>
    </source>
</evidence>
<dbReference type="InterPro" id="IPR003661">
    <property type="entry name" value="HisK_dim/P_dom"/>
</dbReference>
<keyword evidence="9" id="KW-0418">Kinase</keyword>
<evidence type="ECO:0000259" key="18">
    <source>
        <dbReference type="PROSITE" id="PS50113"/>
    </source>
</evidence>
<dbReference type="GO" id="GO:0000155">
    <property type="term" value="F:phosphorelay sensor kinase activity"/>
    <property type="evidence" value="ECO:0007669"/>
    <property type="project" value="InterPro"/>
</dbReference>
<dbReference type="PANTHER" id="PTHR43065">
    <property type="entry name" value="SENSOR HISTIDINE KINASE"/>
    <property type="match status" value="1"/>
</dbReference>
<evidence type="ECO:0000256" key="13">
    <source>
        <dbReference type="ARBA" id="ARBA00023136"/>
    </source>
</evidence>
<dbReference type="InterPro" id="IPR005467">
    <property type="entry name" value="His_kinase_dom"/>
</dbReference>